<comment type="caution">
    <text evidence="3">The sequence shown here is derived from an EMBL/GenBank/DDBJ whole genome shotgun (WGS) entry which is preliminary data.</text>
</comment>
<evidence type="ECO:0000256" key="2">
    <source>
        <dbReference type="SAM" id="Phobius"/>
    </source>
</evidence>
<evidence type="ECO:0000313" key="4">
    <source>
        <dbReference type="Proteomes" id="UP001334248"/>
    </source>
</evidence>
<accession>A0ABR0RVH4</accession>
<organism evidence="3 4">
    <name type="scientific">Knufia obscura</name>
    <dbReference type="NCBI Taxonomy" id="1635080"/>
    <lineage>
        <taxon>Eukaryota</taxon>
        <taxon>Fungi</taxon>
        <taxon>Dikarya</taxon>
        <taxon>Ascomycota</taxon>
        <taxon>Pezizomycotina</taxon>
        <taxon>Eurotiomycetes</taxon>
        <taxon>Chaetothyriomycetidae</taxon>
        <taxon>Chaetothyriales</taxon>
        <taxon>Trichomeriaceae</taxon>
        <taxon>Knufia</taxon>
    </lineage>
</organism>
<feature type="transmembrane region" description="Helical" evidence="2">
    <location>
        <begin position="272"/>
        <end position="293"/>
    </location>
</feature>
<evidence type="ECO:0000313" key="3">
    <source>
        <dbReference type="EMBL" id="KAK5944253.1"/>
    </source>
</evidence>
<gene>
    <name evidence="3" type="ORF">PMZ80_003534</name>
</gene>
<dbReference type="EMBL" id="JAVHJV010000003">
    <property type="protein sequence ID" value="KAK5944253.1"/>
    <property type="molecule type" value="Genomic_DNA"/>
</dbReference>
<dbReference type="GeneID" id="89996983"/>
<name>A0ABR0RVH4_9EURO</name>
<keyword evidence="2" id="KW-0812">Transmembrane</keyword>
<keyword evidence="2" id="KW-0472">Membrane</keyword>
<keyword evidence="2" id="KW-1133">Transmembrane helix</keyword>
<reference evidence="3 4" key="1">
    <citation type="journal article" date="2023" name="Res Sq">
        <title>Genomic and morphological characterization of Knufia obscura isolated from the Mars 2020 spacecraft assembly facility.</title>
        <authorList>
            <person name="Chander A.M."/>
            <person name="Teixeira M.M."/>
            <person name="Singh N.K."/>
            <person name="Williams M.P."/>
            <person name="Parker C.W."/>
            <person name="Leo P."/>
            <person name="Stajich J.E."/>
            <person name="Torok T."/>
            <person name="Tighe S."/>
            <person name="Mason C.E."/>
            <person name="Venkateswaran K."/>
        </authorList>
    </citation>
    <scope>NUCLEOTIDE SEQUENCE [LARGE SCALE GENOMIC DNA]</scope>
    <source>
        <strain evidence="3 4">CCFEE 5817</strain>
    </source>
</reference>
<protein>
    <submittedName>
        <fullName evidence="3">Uncharacterized protein</fullName>
    </submittedName>
</protein>
<dbReference type="Proteomes" id="UP001334248">
    <property type="component" value="Unassembled WGS sequence"/>
</dbReference>
<feature type="region of interest" description="Disordered" evidence="1">
    <location>
        <begin position="150"/>
        <end position="263"/>
    </location>
</feature>
<evidence type="ECO:0000256" key="1">
    <source>
        <dbReference type="SAM" id="MobiDB-lite"/>
    </source>
</evidence>
<proteinExistence type="predicted"/>
<feature type="compositionally biased region" description="Low complexity" evidence="1">
    <location>
        <begin position="190"/>
        <end position="199"/>
    </location>
</feature>
<dbReference type="RefSeq" id="XP_064732343.1">
    <property type="nucleotide sequence ID" value="XM_064871963.1"/>
</dbReference>
<keyword evidence="4" id="KW-1185">Reference proteome</keyword>
<sequence length="503" mass="56214">MKVSSWTVQPVYALSTSALVIPNTESASNAVAGSIAHPNTTEAADQTLSALQSEYERLDVLKHQLYALHHEVLKQEREIFVLINRDFRSCAGVKCYLQTALRKAPDFFELLKTHFQHHPKNATASAWDCLWTGERPEAQESLLTTEADVVGEDGSLPPPPEDGPSYLDAGVPPPPLSQADEELVESDTYPAPSLSPSPSHSDDGPFDSNPPGFDHPQPGWHPDHHGSPPPPTPEYEPWKANPNSPAPHPQHPKISHPFQMPHPAPRHRHFKLILATTTFVVAFIILAGLAKALRVYLSNPRVQADRAARREECRTRREYKRAACHYQLRQFISRFYPRGNSGDTSTDDYEEKRAMLQQTDSVDTADHIMGADINSLRRAQDLVSQLVRAEEGRIHNYPRLQQEQPEEPVASSSRSIRSLRTTTTLPLYTPPPPQYSQELRRDVEVIDGFRYTPAQSDLTPTRCSSASSFILDDADLSTESSVIDCRSRLSMDTESVAPSHRRV</sequence>